<keyword evidence="3" id="KW-0472">Membrane</keyword>
<dbReference type="Proteomes" id="UP000324106">
    <property type="component" value="Chromosome"/>
</dbReference>
<evidence type="ECO:0000313" key="5">
    <source>
        <dbReference type="EMBL" id="QES23819.1"/>
    </source>
</evidence>
<dbReference type="InterPro" id="IPR049818">
    <property type="entry name" value="Expansin_EXLX1-like"/>
</dbReference>
<reference evidence="5 6" key="1">
    <citation type="submission" date="2018-05" db="EMBL/GenBank/DDBJ databases">
        <title>Streptomyces venezuelae.</title>
        <authorList>
            <person name="Kim W."/>
            <person name="Lee N."/>
            <person name="Cho B.-K."/>
        </authorList>
    </citation>
    <scope>NUCLEOTIDE SEQUENCE [LARGE SCALE GENOMIC DNA]</scope>
    <source>
        <strain evidence="5 6">ATCC 15068</strain>
    </source>
</reference>
<evidence type="ECO:0000256" key="1">
    <source>
        <dbReference type="ARBA" id="ARBA00022729"/>
    </source>
</evidence>
<feature type="compositionally biased region" description="Low complexity" evidence="2">
    <location>
        <begin position="67"/>
        <end position="130"/>
    </location>
</feature>
<dbReference type="InterPro" id="IPR036908">
    <property type="entry name" value="RlpA-like_sf"/>
</dbReference>
<evidence type="ECO:0000259" key="4">
    <source>
        <dbReference type="Pfam" id="PF03330"/>
    </source>
</evidence>
<keyword evidence="3" id="KW-1133">Transmembrane helix</keyword>
<evidence type="ECO:0000256" key="3">
    <source>
        <dbReference type="SAM" id="Phobius"/>
    </source>
</evidence>
<dbReference type="OrthoDB" id="5499927at2"/>
<dbReference type="InterPro" id="IPR036749">
    <property type="entry name" value="Expansin_CBD_sf"/>
</dbReference>
<accession>A0A5P2B641</accession>
<dbReference type="Gene3D" id="2.60.40.760">
    <property type="entry name" value="Expansin, cellulose-binding-like domain"/>
    <property type="match status" value="1"/>
</dbReference>
<protein>
    <recommendedName>
        <fullName evidence="4">RlpA-like protein double-psi beta-barrel domain-containing protein</fullName>
    </recommendedName>
</protein>
<feature type="domain" description="RlpA-like protein double-psi beta-barrel" evidence="4">
    <location>
        <begin position="176"/>
        <end position="229"/>
    </location>
</feature>
<dbReference type="Pfam" id="PF03330">
    <property type="entry name" value="DPBB_1"/>
    <property type="match status" value="1"/>
</dbReference>
<organism evidence="5 6">
    <name type="scientific">Streptomyces venezuelae</name>
    <dbReference type="NCBI Taxonomy" id="54571"/>
    <lineage>
        <taxon>Bacteria</taxon>
        <taxon>Bacillati</taxon>
        <taxon>Actinomycetota</taxon>
        <taxon>Actinomycetes</taxon>
        <taxon>Kitasatosporales</taxon>
        <taxon>Streptomycetaceae</taxon>
        <taxon>Streptomyces</taxon>
    </lineage>
</organism>
<sequence>MQTARQENRQRRHRRKHGHGPMWSTMAVLTAAGALICLVVALRPGPTTDAGAATTVAPVVGTEAASTTAPTAAPSTGSATPTSASHAQAAPAPASTRAPSPSTTTTTTAPKPSPTVSPRTTGRAAPRTGRIQPHTPYKGVATAYKAADGDGACLFGPSDDLMIAAMNTADYETSRACGAYVLVRASNGASITVRITNECPLPCAPGQLDLSEQAFAKLADLKVGRLPVTWNLLSPGTLGPLSIRYKTGSNPHWCGLQVIDHRNPVDRLEVRTTLGWRQLPRTAYNYFLSTDGGGCGSSIRITDIYGERLTVEGIALLPDVAQPTRVQFAPR</sequence>
<gene>
    <name evidence="5" type="ORF">DEJ46_35785</name>
</gene>
<feature type="region of interest" description="Disordered" evidence="2">
    <location>
        <begin position="1"/>
        <end position="22"/>
    </location>
</feature>
<proteinExistence type="predicted"/>
<keyword evidence="1" id="KW-0732">Signal</keyword>
<dbReference type="InterPro" id="IPR051477">
    <property type="entry name" value="Expansin_CellWall"/>
</dbReference>
<dbReference type="CDD" id="cd22272">
    <property type="entry name" value="DPBB_EXLX1-like"/>
    <property type="match status" value="1"/>
</dbReference>
<feature type="compositionally biased region" description="Basic residues" evidence="2">
    <location>
        <begin position="10"/>
        <end position="19"/>
    </location>
</feature>
<dbReference type="InterPro" id="IPR009009">
    <property type="entry name" value="RlpA-like_DPBB"/>
</dbReference>
<dbReference type="SUPFAM" id="SSF50685">
    <property type="entry name" value="Barwin-like endoglucanases"/>
    <property type="match status" value="1"/>
</dbReference>
<evidence type="ECO:0000313" key="6">
    <source>
        <dbReference type="Proteomes" id="UP000324106"/>
    </source>
</evidence>
<evidence type="ECO:0000256" key="2">
    <source>
        <dbReference type="SAM" id="MobiDB-lite"/>
    </source>
</evidence>
<feature type="region of interest" description="Disordered" evidence="2">
    <location>
        <begin position="67"/>
        <end position="136"/>
    </location>
</feature>
<name>A0A5P2B641_STRVZ</name>
<dbReference type="EMBL" id="CP029194">
    <property type="protein sequence ID" value="QES23819.1"/>
    <property type="molecule type" value="Genomic_DNA"/>
</dbReference>
<feature type="transmembrane region" description="Helical" evidence="3">
    <location>
        <begin position="21"/>
        <end position="42"/>
    </location>
</feature>
<keyword evidence="3" id="KW-0812">Transmembrane</keyword>
<dbReference type="Gene3D" id="2.40.40.10">
    <property type="entry name" value="RlpA-like domain"/>
    <property type="match status" value="1"/>
</dbReference>
<dbReference type="NCBIfam" id="NF041144">
    <property type="entry name" value="expansin_EXLX1"/>
    <property type="match status" value="1"/>
</dbReference>
<dbReference type="PANTHER" id="PTHR31836">
    <property type="match status" value="1"/>
</dbReference>
<dbReference type="PANTHER" id="PTHR31836:SF21">
    <property type="entry name" value="EXPANSIN-LIKE PROTEIN 7"/>
    <property type="match status" value="1"/>
</dbReference>
<dbReference type="AlphaFoldDB" id="A0A5P2B641"/>
<dbReference type="SUPFAM" id="SSF49590">
    <property type="entry name" value="PHL pollen allergen"/>
    <property type="match status" value="1"/>
</dbReference>